<evidence type="ECO:0000256" key="2">
    <source>
        <dbReference type="ARBA" id="ARBA00022723"/>
    </source>
</evidence>
<dbReference type="GO" id="GO:0046872">
    <property type="term" value="F:metal ion binding"/>
    <property type="evidence" value="ECO:0007669"/>
    <property type="project" value="UniProtKB-KW"/>
</dbReference>
<dbReference type="InterPro" id="IPR009056">
    <property type="entry name" value="Cyt_c-like_dom"/>
</dbReference>
<feature type="chain" id="PRO_5004568385" evidence="5">
    <location>
        <begin position="26"/>
        <end position="278"/>
    </location>
</feature>
<reference evidence="7 8" key="1">
    <citation type="journal article" date="2013" name="Stand. Genomic Sci.">
        <title>Genome sequence of the reddish-pigmented Rubellimicrobium thermophilum type strain (DSM 16684(T)), a member of the Roseobacter clade.</title>
        <authorList>
            <person name="Fiebig A."/>
            <person name="Riedel T."/>
            <person name="Gronow S."/>
            <person name="Petersen J."/>
            <person name="Klenk H.P."/>
            <person name="Goker M."/>
        </authorList>
    </citation>
    <scope>NUCLEOTIDE SEQUENCE [LARGE SCALE GENOMIC DNA]</scope>
    <source>
        <strain evidence="7 8">DSM 16684</strain>
    </source>
</reference>
<feature type="domain" description="Cytochrome c" evidence="6">
    <location>
        <begin position="168"/>
        <end position="276"/>
    </location>
</feature>
<evidence type="ECO:0000313" key="7">
    <source>
        <dbReference type="EMBL" id="EPX87211.1"/>
    </source>
</evidence>
<dbReference type="GO" id="GO:0009055">
    <property type="term" value="F:electron transfer activity"/>
    <property type="evidence" value="ECO:0007669"/>
    <property type="project" value="InterPro"/>
</dbReference>
<dbReference type="GO" id="GO:0020037">
    <property type="term" value="F:heme binding"/>
    <property type="evidence" value="ECO:0007669"/>
    <property type="project" value="InterPro"/>
</dbReference>
<sequence length="278" mass="29506">MVPRLFSFCRRALLLAGLMASPAAGEPSLERGAYLVEGPAACGNCHSPQDMNGPIAGLEYGGMLVERNDLFTAVAPNISPGGRVAQWTDVEFVRAIREGIRPDGSVIGPPMPIRLYRGLSDDDVQSIVLYLRSVPAVENDPGQSVYGMPIPPAYGPPVNSVPSVPEGVTVEYGAYLAGPVAHCIECHSPMGPQGPMIDTHAGQGGMEFHGPWGVSVAPPITGAALTGYSDEEMAAMIRQGIRPDGSRMMPPMPYRWLARMTDADLAAILLYLRSLPPA</sequence>
<organism evidence="7 8">
    <name type="scientific">Rubellimicrobium thermophilum DSM 16684</name>
    <dbReference type="NCBI Taxonomy" id="1123069"/>
    <lineage>
        <taxon>Bacteria</taxon>
        <taxon>Pseudomonadati</taxon>
        <taxon>Pseudomonadota</taxon>
        <taxon>Alphaproteobacteria</taxon>
        <taxon>Rhodobacterales</taxon>
        <taxon>Roseobacteraceae</taxon>
        <taxon>Rubellimicrobium</taxon>
    </lineage>
</organism>
<dbReference type="EMBL" id="AOLV01000008">
    <property type="protein sequence ID" value="EPX87211.1"/>
    <property type="molecule type" value="Genomic_DNA"/>
</dbReference>
<dbReference type="Proteomes" id="UP000015346">
    <property type="component" value="Unassembled WGS sequence"/>
</dbReference>
<keyword evidence="8" id="KW-1185">Reference proteome</keyword>
<dbReference type="PATRIC" id="fig|1123069.3.peg.574"/>
<accession>S9R0Q4</accession>
<dbReference type="InterPro" id="IPR051459">
    <property type="entry name" value="Cytochrome_c-type_DH"/>
</dbReference>
<feature type="domain" description="Cytochrome c" evidence="6">
    <location>
        <begin position="27"/>
        <end position="135"/>
    </location>
</feature>
<dbReference type="HOGENOM" id="CLU_028594_2_1_5"/>
<dbReference type="AlphaFoldDB" id="S9R0Q4"/>
<feature type="signal peptide" evidence="5">
    <location>
        <begin position="1"/>
        <end position="25"/>
    </location>
</feature>
<evidence type="ECO:0000256" key="1">
    <source>
        <dbReference type="ARBA" id="ARBA00022617"/>
    </source>
</evidence>
<dbReference type="PROSITE" id="PS51007">
    <property type="entry name" value="CYTC"/>
    <property type="match status" value="2"/>
</dbReference>
<evidence type="ECO:0000259" key="6">
    <source>
        <dbReference type="PROSITE" id="PS51007"/>
    </source>
</evidence>
<keyword evidence="2 4" id="KW-0479">Metal-binding</keyword>
<dbReference type="PANTHER" id="PTHR35008:SF4">
    <property type="entry name" value="BLL4482 PROTEIN"/>
    <property type="match status" value="1"/>
</dbReference>
<keyword evidence="5" id="KW-0732">Signal</keyword>
<evidence type="ECO:0000313" key="8">
    <source>
        <dbReference type="Proteomes" id="UP000015346"/>
    </source>
</evidence>
<gene>
    <name evidence="7" type="ORF">ruthe_00608</name>
</gene>
<dbReference type="Pfam" id="PF00034">
    <property type="entry name" value="Cytochrom_C"/>
    <property type="match status" value="1"/>
</dbReference>
<proteinExistence type="predicted"/>
<dbReference type="STRING" id="1123069.ruthe_00608"/>
<evidence type="ECO:0000256" key="3">
    <source>
        <dbReference type="ARBA" id="ARBA00023004"/>
    </source>
</evidence>
<keyword evidence="3 4" id="KW-0408">Iron</keyword>
<dbReference type="RefSeq" id="WP_021096715.1">
    <property type="nucleotide sequence ID" value="NZ_KE557320.1"/>
</dbReference>
<dbReference type="PANTHER" id="PTHR35008">
    <property type="entry name" value="BLL4482 PROTEIN-RELATED"/>
    <property type="match status" value="1"/>
</dbReference>
<keyword evidence="1 4" id="KW-0349">Heme</keyword>
<dbReference type="Gene3D" id="1.10.760.10">
    <property type="entry name" value="Cytochrome c-like domain"/>
    <property type="match status" value="2"/>
</dbReference>
<name>S9R0Q4_9RHOB</name>
<evidence type="ECO:0000256" key="5">
    <source>
        <dbReference type="SAM" id="SignalP"/>
    </source>
</evidence>
<evidence type="ECO:0000256" key="4">
    <source>
        <dbReference type="PROSITE-ProRule" id="PRU00433"/>
    </source>
</evidence>
<protein>
    <submittedName>
        <fullName evidence="7">Cytochrome c</fullName>
    </submittedName>
</protein>
<comment type="caution">
    <text evidence="7">The sequence shown here is derived from an EMBL/GenBank/DDBJ whole genome shotgun (WGS) entry which is preliminary data.</text>
</comment>
<dbReference type="SUPFAM" id="SSF46626">
    <property type="entry name" value="Cytochrome c"/>
    <property type="match status" value="2"/>
</dbReference>
<dbReference type="InterPro" id="IPR036909">
    <property type="entry name" value="Cyt_c-like_dom_sf"/>
</dbReference>